<dbReference type="GeneID" id="63735051"/>
<dbReference type="Proteomes" id="UP000030816">
    <property type="component" value="Unassembled WGS sequence"/>
</dbReference>
<dbReference type="OrthoDB" id="2561686at2759"/>
<sequence length="103" mass="10655">MALTSAVSDLFKSIYELLASVLSAIYAVVHAAFSTVRGVIAGILSLVQSTVHEALHLTGGVGKFVASNFAALVVGGLLVFAYLRFSATPSSRAGSVAQKKKTQ</sequence>
<keyword evidence="3" id="KW-1185">Reference proteome</keyword>
<accession>A0A0B2X7W1</accession>
<feature type="transmembrane region" description="Helical" evidence="1">
    <location>
        <begin position="64"/>
        <end position="83"/>
    </location>
</feature>
<dbReference type="EMBL" id="AZHE01000001">
    <property type="protein sequence ID" value="KHO01595.1"/>
    <property type="molecule type" value="Genomic_DNA"/>
</dbReference>
<dbReference type="RefSeq" id="XP_040682660.1">
    <property type="nucleotide sequence ID" value="XM_040819395.1"/>
</dbReference>
<evidence type="ECO:0000313" key="3">
    <source>
        <dbReference type="Proteomes" id="UP000030816"/>
    </source>
</evidence>
<dbReference type="AlphaFoldDB" id="A0A0B2X7W1"/>
<evidence type="ECO:0000313" key="2">
    <source>
        <dbReference type="EMBL" id="KHO01595.1"/>
    </source>
</evidence>
<name>A0A0B2X7W1_METAS</name>
<gene>
    <name evidence="2" type="ORF">MAM_00596</name>
</gene>
<dbReference type="STRING" id="1081103.A0A0B2X7W1"/>
<evidence type="ECO:0000256" key="1">
    <source>
        <dbReference type="SAM" id="Phobius"/>
    </source>
</evidence>
<keyword evidence="1" id="KW-0472">Membrane</keyword>
<comment type="caution">
    <text evidence="2">The sequence shown here is derived from an EMBL/GenBank/DDBJ whole genome shotgun (WGS) entry which is preliminary data.</text>
</comment>
<organism evidence="2 3">
    <name type="scientific">Metarhizium album (strain ARSEF 1941)</name>
    <dbReference type="NCBI Taxonomy" id="1081103"/>
    <lineage>
        <taxon>Eukaryota</taxon>
        <taxon>Fungi</taxon>
        <taxon>Dikarya</taxon>
        <taxon>Ascomycota</taxon>
        <taxon>Pezizomycotina</taxon>
        <taxon>Sordariomycetes</taxon>
        <taxon>Hypocreomycetidae</taxon>
        <taxon>Hypocreales</taxon>
        <taxon>Clavicipitaceae</taxon>
        <taxon>Metarhizium</taxon>
    </lineage>
</organism>
<keyword evidence="1" id="KW-0812">Transmembrane</keyword>
<keyword evidence="1" id="KW-1133">Transmembrane helix</keyword>
<dbReference type="HOGENOM" id="CLU_152075_0_0_1"/>
<protein>
    <submittedName>
        <fullName evidence="2">Uncharacterized protein</fullName>
    </submittedName>
</protein>
<proteinExistence type="predicted"/>
<feature type="transmembrane region" description="Helical" evidence="1">
    <location>
        <begin position="21"/>
        <end position="44"/>
    </location>
</feature>
<reference evidence="2 3" key="1">
    <citation type="journal article" date="2014" name="Proc. Natl. Acad. Sci. U.S.A.">
        <title>Trajectory and genomic determinants of fungal-pathogen speciation and host adaptation.</title>
        <authorList>
            <person name="Hu X."/>
            <person name="Xiao G."/>
            <person name="Zheng P."/>
            <person name="Shang Y."/>
            <person name="Su Y."/>
            <person name="Zhang X."/>
            <person name="Liu X."/>
            <person name="Zhan S."/>
            <person name="St Leger R.J."/>
            <person name="Wang C."/>
        </authorList>
    </citation>
    <scope>NUCLEOTIDE SEQUENCE [LARGE SCALE GENOMIC DNA]</scope>
    <source>
        <strain evidence="2 3">ARSEF 1941</strain>
    </source>
</reference>